<accession>A0A8H8RF51</accession>
<dbReference type="AlphaFoldDB" id="A0A8H8RF51"/>
<evidence type="ECO:0000313" key="2">
    <source>
        <dbReference type="Proteomes" id="UP000462212"/>
    </source>
</evidence>
<dbReference type="InterPro" id="IPR000033">
    <property type="entry name" value="LDLR_classB_rpt"/>
</dbReference>
<gene>
    <name evidence="1" type="primary">LAM1_0</name>
    <name evidence="1" type="ORF">LSUB1_G007171</name>
</gene>
<dbReference type="EMBL" id="QGMJ01000680">
    <property type="protein sequence ID" value="TVY34196.1"/>
    <property type="molecule type" value="Genomic_DNA"/>
</dbReference>
<dbReference type="Proteomes" id="UP000462212">
    <property type="component" value="Unassembled WGS sequence"/>
</dbReference>
<dbReference type="SUPFAM" id="SSF63829">
    <property type="entry name" value="Calcium-dependent phosphotriesterase"/>
    <property type="match status" value="1"/>
</dbReference>
<dbReference type="PANTHER" id="PTHR46513">
    <property type="entry name" value="VITELLOGENIN RECEPTOR-LIKE PROTEIN-RELATED-RELATED"/>
    <property type="match status" value="1"/>
</dbReference>
<name>A0A8H8RF51_9HELO</name>
<comment type="caution">
    <text evidence="1">The sequence shown here is derived from an EMBL/GenBank/DDBJ whole genome shotgun (WGS) entry which is preliminary data.</text>
</comment>
<dbReference type="InterPro" id="IPR050778">
    <property type="entry name" value="Cueball_EGF_LRP_Nidogen"/>
</dbReference>
<evidence type="ECO:0000313" key="1">
    <source>
        <dbReference type="EMBL" id="TVY34196.1"/>
    </source>
</evidence>
<proteinExistence type="predicted"/>
<keyword evidence="2" id="KW-1185">Reference proteome</keyword>
<dbReference type="OrthoDB" id="5958943at2759"/>
<reference evidence="1 2" key="1">
    <citation type="submission" date="2018-05" db="EMBL/GenBank/DDBJ databases">
        <title>Genome sequencing and assembly of the regulated plant pathogen Lachnellula willkommii and related sister species for the development of diagnostic species identification markers.</title>
        <authorList>
            <person name="Giroux E."/>
            <person name="Bilodeau G."/>
        </authorList>
    </citation>
    <scope>NUCLEOTIDE SEQUENCE [LARGE SCALE GENOMIC DNA]</scope>
    <source>
        <strain evidence="1 2">CBS 197.66</strain>
    </source>
</reference>
<dbReference type="InterPro" id="IPR011042">
    <property type="entry name" value="6-blade_b-propeller_TolB-like"/>
</dbReference>
<sequence length="316" mass="34738">MPSRTPATDGSLYILELDISSFPNQSGRILKSNTDGSDLKELVTGLKHLPDGIIVDSEEGHIYWTNMGASTSNPWDGSIQRCDTDGKNITTIVPQGIIYTPKQLTIARPHDAPPALYWCDREGMRVMRCRLDGSNVETLVQTGKVPEHFGDQSRWCVGIAVDTESGVMYWTQKGRSKGNQGRIFRAPLAVPEGTSPDARPDVELLFDKLPEPIDLHIDVATKILYWTDRGDPPYGNTVNCARVEEVEGATGPKFLEKRILSRKLHEGIGLALDEENDRMFFTDLAGGVYSAKSDGSDKKVLHGDLGDCTGIAYSSK</sequence>
<dbReference type="SMART" id="SM00135">
    <property type="entry name" value="LY"/>
    <property type="match status" value="5"/>
</dbReference>
<protein>
    <submittedName>
        <fullName evidence="1">3-hydroxyacyl-CoA dehydrogenase-like protein</fullName>
    </submittedName>
</protein>
<organism evidence="1 2">
    <name type="scientific">Lachnellula subtilissima</name>
    <dbReference type="NCBI Taxonomy" id="602034"/>
    <lineage>
        <taxon>Eukaryota</taxon>
        <taxon>Fungi</taxon>
        <taxon>Dikarya</taxon>
        <taxon>Ascomycota</taxon>
        <taxon>Pezizomycotina</taxon>
        <taxon>Leotiomycetes</taxon>
        <taxon>Helotiales</taxon>
        <taxon>Lachnaceae</taxon>
        <taxon>Lachnellula</taxon>
    </lineage>
</organism>
<dbReference type="Gene3D" id="2.120.10.30">
    <property type="entry name" value="TolB, C-terminal domain"/>
    <property type="match status" value="2"/>
</dbReference>